<evidence type="ECO:0000256" key="5">
    <source>
        <dbReference type="SAM" id="MobiDB-lite"/>
    </source>
</evidence>
<evidence type="ECO:0000256" key="1">
    <source>
        <dbReference type="ARBA" id="ARBA00023015"/>
    </source>
</evidence>
<dbReference type="PANTHER" id="PTHR30055">
    <property type="entry name" value="HTH-TYPE TRANSCRIPTIONAL REGULATOR RUTR"/>
    <property type="match status" value="1"/>
</dbReference>
<organism evidence="8 10">
    <name type="scientific">Glutamicibacter halophytocola</name>
    <dbReference type="NCBI Taxonomy" id="1933880"/>
    <lineage>
        <taxon>Bacteria</taxon>
        <taxon>Bacillati</taxon>
        <taxon>Actinomycetota</taxon>
        <taxon>Actinomycetes</taxon>
        <taxon>Micrococcales</taxon>
        <taxon>Micrococcaceae</taxon>
        <taxon>Glutamicibacter</taxon>
    </lineage>
</organism>
<keyword evidence="1" id="KW-0805">Transcription regulation</keyword>
<dbReference type="InterPro" id="IPR009057">
    <property type="entry name" value="Homeodomain-like_sf"/>
</dbReference>
<protein>
    <submittedName>
        <fullName evidence="7">TetR family transcriptional regulator</fullName>
    </submittedName>
    <submittedName>
        <fullName evidence="8">TetR/AcrR family transcriptional regulator</fullName>
    </submittedName>
</protein>
<dbReference type="Pfam" id="PF00440">
    <property type="entry name" value="TetR_N"/>
    <property type="match status" value="1"/>
</dbReference>
<feature type="domain" description="HTH tetR-type" evidence="6">
    <location>
        <begin position="23"/>
        <end position="83"/>
    </location>
</feature>
<evidence type="ECO:0000259" key="6">
    <source>
        <dbReference type="PROSITE" id="PS50977"/>
    </source>
</evidence>
<evidence type="ECO:0000256" key="4">
    <source>
        <dbReference type="PROSITE-ProRule" id="PRU00335"/>
    </source>
</evidence>
<evidence type="ECO:0000313" key="8">
    <source>
        <dbReference type="EMBL" id="UUX59733.1"/>
    </source>
</evidence>
<dbReference type="EMBL" id="CP102487">
    <property type="protein sequence ID" value="UUX59733.1"/>
    <property type="molecule type" value="Genomic_DNA"/>
</dbReference>
<dbReference type="SUPFAM" id="SSF46689">
    <property type="entry name" value="Homeodomain-like"/>
    <property type="match status" value="1"/>
</dbReference>
<evidence type="ECO:0000256" key="3">
    <source>
        <dbReference type="ARBA" id="ARBA00023163"/>
    </source>
</evidence>
<reference evidence="8" key="2">
    <citation type="journal article" date="2022" name="Pest Manag. Sci.">
        <title>Glutamicibacter halophytocola-mediated host fitness of potato tuber moth on Solanaceae crops.</title>
        <authorList>
            <person name="Wang W."/>
            <person name="Xiao G."/>
            <person name="Du G."/>
            <person name="Chang L."/>
            <person name="Yang Y."/>
            <person name="Ye J."/>
            <person name="Chen B."/>
        </authorList>
    </citation>
    <scope>NUCLEOTIDE SEQUENCE</scope>
    <source>
        <strain evidence="8">S2</strain>
    </source>
</reference>
<dbReference type="GO" id="GO:0000976">
    <property type="term" value="F:transcription cis-regulatory region binding"/>
    <property type="evidence" value="ECO:0007669"/>
    <property type="project" value="TreeGrafter"/>
</dbReference>
<accession>A0A5B8I3K1</accession>
<dbReference type="PROSITE" id="PS50977">
    <property type="entry name" value="HTH_TETR_2"/>
    <property type="match status" value="1"/>
</dbReference>
<name>A0A5B8I3K1_9MICC</name>
<evidence type="ECO:0000256" key="2">
    <source>
        <dbReference type="ARBA" id="ARBA00023125"/>
    </source>
</evidence>
<evidence type="ECO:0000313" key="10">
    <source>
        <dbReference type="Proteomes" id="UP001060018"/>
    </source>
</evidence>
<dbReference type="AlphaFoldDB" id="A0A5B8I3K1"/>
<dbReference type="Proteomes" id="UP001060018">
    <property type="component" value="Chromosome"/>
</dbReference>
<proteinExistence type="predicted"/>
<dbReference type="GO" id="GO:0003700">
    <property type="term" value="F:DNA-binding transcription factor activity"/>
    <property type="evidence" value="ECO:0007669"/>
    <property type="project" value="TreeGrafter"/>
</dbReference>
<dbReference type="RefSeq" id="WP_146277823.1">
    <property type="nucleotide sequence ID" value="NZ_CP042260.1"/>
</dbReference>
<reference evidence="7 9" key="1">
    <citation type="submission" date="2019-07" db="EMBL/GenBank/DDBJ databases">
        <title>Complete Genome Sequence of drought tolerant Plant Growth-Promoting Rhizobacterium Glutamicibacter halophytocola DR408.</title>
        <authorList>
            <person name="Nishu S.D."/>
            <person name="Lee T.K."/>
        </authorList>
    </citation>
    <scope>NUCLEOTIDE SEQUENCE [LARGE SCALE GENOMIC DNA]</scope>
    <source>
        <strain evidence="7 9">DR408</strain>
    </source>
</reference>
<feature type="DNA-binding region" description="H-T-H motif" evidence="4">
    <location>
        <begin position="46"/>
        <end position="65"/>
    </location>
</feature>
<evidence type="ECO:0000313" key="7">
    <source>
        <dbReference type="EMBL" id="QDY67549.1"/>
    </source>
</evidence>
<dbReference type="InterPro" id="IPR050109">
    <property type="entry name" value="HTH-type_TetR-like_transc_reg"/>
</dbReference>
<dbReference type="InterPro" id="IPR001647">
    <property type="entry name" value="HTH_TetR"/>
</dbReference>
<sequence>MKDSAKDAAGVPTEAPTLSGRMQKTRTSITRHCRELTAEFGFNGFTIEQVCERVGISRRTFFNYFPSKIDAVFGHDADAMPEGIIERFMAARPEGITGISPTLLADLVDMVIERLSFDETEIVSTHGFFSVAHREPELLQHMVQAGPKKDAEFRELIASREGVDPQDPLLSSLLHILKHTTLQAIEAYVEGSGKRSLTEEFLELMGRIQNIMGQPLRRSND</sequence>
<gene>
    <name evidence="7" type="ORF">FQA45_15240</name>
    <name evidence="8" type="ORF">NUH22_03645</name>
</gene>
<dbReference type="PANTHER" id="PTHR30055:SF234">
    <property type="entry name" value="HTH-TYPE TRANSCRIPTIONAL REGULATOR BETI"/>
    <property type="match status" value="1"/>
</dbReference>
<dbReference type="OrthoDB" id="8688418at2"/>
<keyword evidence="9" id="KW-1185">Reference proteome</keyword>
<dbReference type="EMBL" id="CP042260">
    <property type="protein sequence ID" value="QDY67549.1"/>
    <property type="molecule type" value="Genomic_DNA"/>
</dbReference>
<dbReference type="Gene3D" id="1.10.357.10">
    <property type="entry name" value="Tetracycline Repressor, domain 2"/>
    <property type="match status" value="1"/>
</dbReference>
<dbReference type="Proteomes" id="UP000320717">
    <property type="component" value="Chromosome"/>
</dbReference>
<feature type="region of interest" description="Disordered" evidence="5">
    <location>
        <begin position="1"/>
        <end position="26"/>
    </location>
</feature>
<evidence type="ECO:0000313" key="9">
    <source>
        <dbReference type="Proteomes" id="UP000320717"/>
    </source>
</evidence>
<keyword evidence="2 4" id="KW-0238">DNA-binding</keyword>
<keyword evidence="3" id="KW-0804">Transcription</keyword>